<dbReference type="CDD" id="cd00130">
    <property type="entry name" value="PAS"/>
    <property type="match status" value="1"/>
</dbReference>
<feature type="domain" description="GGDEF" evidence="4">
    <location>
        <begin position="288"/>
        <end position="420"/>
    </location>
</feature>
<comment type="caution">
    <text evidence="5">The sequence shown here is derived from an EMBL/GenBank/DDBJ whole genome shotgun (WGS) entry which is preliminary data.</text>
</comment>
<keyword evidence="6" id="KW-1185">Reference proteome</keyword>
<dbReference type="SMART" id="SM00091">
    <property type="entry name" value="PAS"/>
    <property type="match status" value="1"/>
</dbReference>
<dbReference type="InterPro" id="IPR052155">
    <property type="entry name" value="Biofilm_reg_signaling"/>
</dbReference>
<organism evidence="5 6">
    <name type="scientific">Pseudonocardia ailaonensis</name>
    <dbReference type="NCBI Taxonomy" id="367279"/>
    <lineage>
        <taxon>Bacteria</taxon>
        <taxon>Bacillati</taxon>
        <taxon>Actinomycetota</taxon>
        <taxon>Actinomycetes</taxon>
        <taxon>Pseudonocardiales</taxon>
        <taxon>Pseudonocardiaceae</taxon>
        <taxon>Pseudonocardia</taxon>
    </lineage>
</organism>
<dbReference type="SUPFAM" id="SSF55073">
    <property type="entry name" value="Nucleotide cyclase"/>
    <property type="match status" value="1"/>
</dbReference>
<dbReference type="InterPro" id="IPR013767">
    <property type="entry name" value="PAS_fold"/>
</dbReference>
<dbReference type="InterPro" id="IPR000700">
    <property type="entry name" value="PAS-assoc_C"/>
</dbReference>
<evidence type="ECO:0000259" key="2">
    <source>
        <dbReference type="PROSITE" id="PS50113"/>
    </source>
</evidence>
<dbReference type="CDD" id="cd01948">
    <property type="entry name" value="EAL"/>
    <property type="match status" value="1"/>
</dbReference>
<dbReference type="InterPro" id="IPR029787">
    <property type="entry name" value="Nucleotide_cyclase"/>
</dbReference>
<dbReference type="SUPFAM" id="SSF55785">
    <property type="entry name" value="PYP-like sensor domain (PAS domain)"/>
    <property type="match status" value="1"/>
</dbReference>
<dbReference type="InterPro" id="IPR035965">
    <property type="entry name" value="PAS-like_dom_sf"/>
</dbReference>
<evidence type="ECO:0000259" key="4">
    <source>
        <dbReference type="PROSITE" id="PS50887"/>
    </source>
</evidence>
<proteinExistence type="predicted"/>
<evidence type="ECO:0000259" key="3">
    <source>
        <dbReference type="PROSITE" id="PS50883"/>
    </source>
</evidence>
<dbReference type="Gene3D" id="3.30.70.270">
    <property type="match status" value="1"/>
</dbReference>
<dbReference type="PANTHER" id="PTHR44757:SF2">
    <property type="entry name" value="BIOFILM ARCHITECTURE MAINTENANCE PROTEIN MBAA"/>
    <property type="match status" value="1"/>
</dbReference>
<dbReference type="Proteomes" id="UP001500449">
    <property type="component" value="Unassembled WGS sequence"/>
</dbReference>
<dbReference type="PROSITE" id="PS50113">
    <property type="entry name" value="PAC"/>
    <property type="match status" value="1"/>
</dbReference>
<dbReference type="Gene3D" id="3.20.20.450">
    <property type="entry name" value="EAL domain"/>
    <property type="match status" value="1"/>
</dbReference>
<dbReference type="InterPro" id="IPR001633">
    <property type="entry name" value="EAL_dom"/>
</dbReference>
<accession>A0ABN2N109</accession>
<dbReference type="RefSeq" id="WP_344416024.1">
    <property type="nucleotide sequence ID" value="NZ_BAAAQK010000005.1"/>
</dbReference>
<sequence length="692" mass="75666">MARPGARTVAVAWRQAVAHTSLVWMTPRAMLAFLTGLAQDLLDVLCDPDPDHEVARAVGRRLVEAHFTEVEAIERSLAVLGDVLPEGRSPAALGSVLGALAAGYAQALQSRTLDEQQEITVAAFTARKEAEARFESVFEVAAIGMAVARVDGVILEVNRALGEMLGYRPDELEGRRFWEFVHPSDPDDHWDLVRDTVAGTGSDHLRMEKTYPHRDGSDILTDLVLSLIRDEEGRPRYVVAMVQDITERRRLQRSLEHQALHDPLTGLPNRRMFFDRLEAALAARTPGREPGVCYLDLDGFKAVNDTLGHDTGDQLISTVAARLSHVLTGHLVARMGGDEFVVLVERAASPERLEDVARAALAAVRRPVRLGEQEVSVTASVGVVRFDQASSGAAELMKAADTTMYWAKADGQDRVALFDAERHRRDVGRFAIMARMPEAFARGEFVVEYQPLVRLSDHRMIGVEALVRWQLPDGGRLGPAEFIPIAEQSGLIVPLGRSILERSCRQAAVWARARPDAALLMSVNLTARQLREPGVVDDVREILAESGLPAGSLQLELTESDVMGTTEDTLTPLHELAAMGVSIAIDDFGTGYSNLAYLRRLPVHTLKLAGPFVSGGPGTGVDEPVDAEIVGTLVQLAHTLGLSVTAESVETRRQQERLLDLGCDVGQGWYFSPSRPPAEILELLTRPTWPEP</sequence>
<dbReference type="SUPFAM" id="SSF141868">
    <property type="entry name" value="EAL domain-like"/>
    <property type="match status" value="1"/>
</dbReference>
<dbReference type="CDD" id="cd01949">
    <property type="entry name" value="GGDEF"/>
    <property type="match status" value="1"/>
</dbReference>
<reference evidence="5 6" key="1">
    <citation type="journal article" date="2019" name="Int. J. Syst. Evol. Microbiol.">
        <title>The Global Catalogue of Microorganisms (GCM) 10K type strain sequencing project: providing services to taxonomists for standard genome sequencing and annotation.</title>
        <authorList>
            <consortium name="The Broad Institute Genomics Platform"/>
            <consortium name="The Broad Institute Genome Sequencing Center for Infectious Disease"/>
            <person name="Wu L."/>
            <person name="Ma J."/>
        </authorList>
    </citation>
    <scope>NUCLEOTIDE SEQUENCE [LARGE SCALE GENOMIC DNA]</scope>
    <source>
        <strain evidence="5 6">JCM 16009</strain>
    </source>
</reference>
<feature type="domain" description="EAL" evidence="3">
    <location>
        <begin position="429"/>
        <end position="688"/>
    </location>
</feature>
<gene>
    <name evidence="5" type="primary">rmdA_1</name>
    <name evidence="5" type="ORF">GCM10009836_26630</name>
</gene>
<dbReference type="NCBIfam" id="TIGR00229">
    <property type="entry name" value="sensory_box"/>
    <property type="match status" value="1"/>
</dbReference>
<dbReference type="PROSITE" id="PS50883">
    <property type="entry name" value="EAL"/>
    <property type="match status" value="1"/>
</dbReference>
<protein>
    <submittedName>
        <fullName evidence="5">Cyclic Di-GMP phosphodiesterase RmdA</fullName>
    </submittedName>
</protein>
<dbReference type="InterPro" id="IPR000160">
    <property type="entry name" value="GGDEF_dom"/>
</dbReference>
<dbReference type="PANTHER" id="PTHR44757">
    <property type="entry name" value="DIGUANYLATE CYCLASE DGCP"/>
    <property type="match status" value="1"/>
</dbReference>
<dbReference type="InterPro" id="IPR035919">
    <property type="entry name" value="EAL_sf"/>
</dbReference>
<dbReference type="InterPro" id="IPR000014">
    <property type="entry name" value="PAS"/>
</dbReference>
<dbReference type="Gene3D" id="3.30.450.20">
    <property type="entry name" value="PAS domain"/>
    <property type="match status" value="1"/>
</dbReference>
<evidence type="ECO:0000313" key="6">
    <source>
        <dbReference type="Proteomes" id="UP001500449"/>
    </source>
</evidence>
<dbReference type="InterPro" id="IPR001610">
    <property type="entry name" value="PAC"/>
</dbReference>
<dbReference type="SMART" id="SM00267">
    <property type="entry name" value="GGDEF"/>
    <property type="match status" value="1"/>
</dbReference>
<name>A0ABN2N109_9PSEU</name>
<dbReference type="Pfam" id="PF00990">
    <property type="entry name" value="GGDEF"/>
    <property type="match status" value="1"/>
</dbReference>
<feature type="domain" description="PAS" evidence="1">
    <location>
        <begin position="130"/>
        <end position="200"/>
    </location>
</feature>
<dbReference type="Pfam" id="PF00989">
    <property type="entry name" value="PAS"/>
    <property type="match status" value="1"/>
</dbReference>
<dbReference type="PROSITE" id="PS50887">
    <property type="entry name" value="GGDEF"/>
    <property type="match status" value="1"/>
</dbReference>
<evidence type="ECO:0000313" key="5">
    <source>
        <dbReference type="EMBL" id="GAA1845730.1"/>
    </source>
</evidence>
<dbReference type="Pfam" id="PF00563">
    <property type="entry name" value="EAL"/>
    <property type="match status" value="1"/>
</dbReference>
<feature type="domain" description="PAC" evidence="2">
    <location>
        <begin position="205"/>
        <end position="257"/>
    </location>
</feature>
<dbReference type="SMART" id="SM00086">
    <property type="entry name" value="PAC"/>
    <property type="match status" value="1"/>
</dbReference>
<dbReference type="PROSITE" id="PS50112">
    <property type="entry name" value="PAS"/>
    <property type="match status" value="1"/>
</dbReference>
<dbReference type="EMBL" id="BAAAQK010000005">
    <property type="protein sequence ID" value="GAA1845730.1"/>
    <property type="molecule type" value="Genomic_DNA"/>
</dbReference>
<dbReference type="NCBIfam" id="TIGR00254">
    <property type="entry name" value="GGDEF"/>
    <property type="match status" value="1"/>
</dbReference>
<evidence type="ECO:0000259" key="1">
    <source>
        <dbReference type="PROSITE" id="PS50112"/>
    </source>
</evidence>
<dbReference type="SMART" id="SM00052">
    <property type="entry name" value="EAL"/>
    <property type="match status" value="1"/>
</dbReference>
<dbReference type="InterPro" id="IPR043128">
    <property type="entry name" value="Rev_trsase/Diguanyl_cyclase"/>
</dbReference>